<dbReference type="OrthoDB" id="9802724at2"/>
<proteinExistence type="predicted"/>
<dbReference type="PANTHER" id="PTHR42834:SF1">
    <property type="entry name" value="ENDONUCLEASE_EXONUCLEASE_PHOSPHATASE FAMILY PROTEIN (AFU_ORTHOLOGUE AFUA_3G09210)"/>
    <property type="match status" value="1"/>
</dbReference>
<dbReference type="GO" id="GO:0004527">
    <property type="term" value="F:exonuclease activity"/>
    <property type="evidence" value="ECO:0007669"/>
    <property type="project" value="UniProtKB-KW"/>
</dbReference>
<dbReference type="InterPro" id="IPR036691">
    <property type="entry name" value="Endo/exonu/phosph_ase_sf"/>
</dbReference>
<dbReference type="RefSeq" id="WP_103914732.1">
    <property type="nucleotide sequence ID" value="NZ_FNUS01000008.1"/>
</dbReference>
<name>A0A1H6BHS4_9FLAO</name>
<reference evidence="3" key="1">
    <citation type="submission" date="2016-10" db="EMBL/GenBank/DDBJ databases">
        <authorList>
            <person name="Varghese N."/>
            <person name="Submissions S."/>
        </authorList>
    </citation>
    <scope>NUCLEOTIDE SEQUENCE [LARGE SCALE GENOMIC DNA]</scope>
    <source>
        <strain evidence="3">DSM 21580</strain>
    </source>
</reference>
<dbReference type="AlphaFoldDB" id="A0A1H6BHS4"/>
<dbReference type="SUPFAM" id="SSF56219">
    <property type="entry name" value="DNase I-like"/>
    <property type="match status" value="1"/>
</dbReference>
<evidence type="ECO:0000259" key="1">
    <source>
        <dbReference type="Pfam" id="PF19580"/>
    </source>
</evidence>
<dbReference type="InterPro" id="IPR005135">
    <property type="entry name" value="Endo/exonuclease/phosphatase"/>
</dbReference>
<keyword evidence="2" id="KW-0540">Nuclease</keyword>
<dbReference type="EMBL" id="FNUS01000008">
    <property type="protein sequence ID" value="SEG60240.1"/>
    <property type="molecule type" value="Genomic_DNA"/>
</dbReference>
<dbReference type="Pfam" id="PF19580">
    <property type="entry name" value="Exo_endo_phos_3"/>
    <property type="match status" value="1"/>
</dbReference>
<keyword evidence="2" id="KW-0255">Endonuclease</keyword>
<protein>
    <submittedName>
        <fullName evidence="2">Endonuclease/Exonuclease/phosphatase family protein</fullName>
    </submittedName>
</protein>
<feature type="domain" description="Endonuclease/exonuclease/phosphatase" evidence="1">
    <location>
        <begin position="10"/>
        <end position="314"/>
    </location>
</feature>
<sequence length="317" mass="37259">MPNQSQEELIFFYNVENLFPPDEKAQHILNPTDSGLRNWDEKRYENKIKKIAHVLELVKEEHQNLPVFIGLAEISSDSVLEDIIKQPVFENNYAFIQYESMDERGVDVALLYDKTKCEILDSEPISFIFEFENPGDESFDTTRDVLFCKVKFKNKIINFYVVHLPSKRDKDINKPKRQYILNNIKQRILKEKQENAEAFIVMGDFNENANDDLLENFSSNGENQLMINPFSELFRNKQFSTFHNSDGLLFDQILLSSEFFTPNYPINFEKAFVFNNIKLGSWDRKFHGRPFRTYAGTRYLGGYSDHFPVLVKLKINE</sequence>
<dbReference type="PANTHER" id="PTHR42834">
    <property type="entry name" value="ENDONUCLEASE/EXONUCLEASE/PHOSPHATASE FAMILY PROTEIN (AFU_ORTHOLOGUE AFUA_3G09210)"/>
    <property type="match status" value="1"/>
</dbReference>
<dbReference type="Gene3D" id="3.60.10.10">
    <property type="entry name" value="Endonuclease/exonuclease/phosphatase"/>
    <property type="match status" value="1"/>
</dbReference>
<dbReference type="Proteomes" id="UP000236738">
    <property type="component" value="Unassembled WGS sequence"/>
</dbReference>
<gene>
    <name evidence="2" type="ORF">SAMN05421847_2898</name>
</gene>
<organism evidence="2 3">
    <name type="scientific">Halpernia humi</name>
    <dbReference type="NCBI Taxonomy" id="493375"/>
    <lineage>
        <taxon>Bacteria</taxon>
        <taxon>Pseudomonadati</taxon>
        <taxon>Bacteroidota</taxon>
        <taxon>Flavobacteriia</taxon>
        <taxon>Flavobacteriales</taxon>
        <taxon>Weeksellaceae</taxon>
        <taxon>Chryseobacterium group</taxon>
        <taxon>Halpernia</taxon>
    </lineage>
</organism>
<accession>A0A1H6BHS4</accession>
<evidence type="ECO:0000313" key="2">
    <source>
        <dbReference type="EMBL" id="SEG60240.1"/>
    </source>
</evidence>
<dbReference type="GO" id="GO:0004519">
    <property type="term" value="F:endonuclease activity"/>
    <property type="evidence" value="ECO:0007669"/>
    <property type="project" value="UniProtKB-KW"/>
</dbReference>
<keyword evidence="2" id="KW-0378">Hydrolase</keyword>
<evidence type="ECO:0000313" key="3">
    <source>
        <dbReference type="Proteomes" id="UP000236738"/>
    </source>
</evidence>
<keyword evidence="2" id="KW-0269">Exonuclease</keyword>
<keyword evidence="3" id="KW-1185">Reference proteome</keyword>